<sequence>MHYHTHSPAAASAAAATLPLTRPLDDRIFINQRNRMIRVLLRDIQYIEAQRAYCLIVTEHRTYTLSISLGKLAEQLPPQRLIRIHRSYLVNPAAVSEISDGCVVVGDRCLPVSKANRSLMRAQIRLIS</sequence>
<keyword evidence="3" id="KW-1185">Reference proteome</keyword>
<dbReference type="InterPro" id="IPR046947">
    <property type="entry name" value="LytR-like"/>
</dbReference>
<organism evidence="2 3">
    <name type="scientific">Neolewinella maritima</name>
    <dbReference type="NCBI Taxonomy" id="1383882"/>
    <lineage>
        <taxon>Bacteria</taxon>
        <taxon>Pseudomonadati</taxon>
        <taxon>Bacteroidota</taxon>
        <taxon>Saprospiria</taxon>
        <taxon>Saprospirales</taxon>
        <taxon>Lewinellaceae</taxon>
        <taxon>Neolewinella</taxon>
    </lineage>
</organism>
<dbReference type="RefSeq" id="WP_238751701.1">
    <property type="nucleotide sequence ID" value="NZ_CAKLPZ010000003.1"/>
</dbReference>
<gene>
    <name evidence="2" type="ORF">LEM8419_02752</name>
</gene>
<evidence type="ECO:0000313" key="3">
    <source>
        <dbReference type="Proteomes" id="UP000837803"/>
    </source>
</evidence>
<reference evidence="2" key="1">
    <citation type="submission" date="2021-12" db="EMBL/GenBank/DDBJ databases">
        <authorList>
            <person name="Rodrigo-Torres L."/>
            <person name="Arahal R. D."/>
            <person name="Lucena T."/>
        </authorList>
    </citation>
    <scope>NUCLEOTIDE SEQUENCE</scope>
    <source>
        <strain evidence="2">CECT 8419</strain>
    </source>
</reference>
<name>A0ABM9B3X5_9BACT</name>
<comment type="caution">
    <text evidence="2">The sequence shown here is derived from an EMBL/GenBank/DDBJ whole genome shotgun (WGS) entry which is preliminary data.</text>
</comment>
<accession>A0ABM9B3X5</accession>
<proteinExistence type="predicted"/>
<dbReference type="InterPro" id="IPR007492">
    <property type="entry name" value="LytTR_DNA-bd_dom"/>
</dbReference>
<dbReference type="Pfam" id="PF04397">
    <property type="entry name" value="LytTR"/>
    <property type="match status" value="1"/>
</dbReference>
<dbReference type="PANTHER" id="PTHR37299">
    <property type="entry name" value="TRANSCRIPTIONAL REGULATOR-RELATED"/>
    <property type="match status" value="1"/>
</dbReference>
<dbReference type="PANTHER" id="PTHR37299:SF1">
    <property type="entry name" value="STAGE 0 SPORULATION PROTEIN A HOMOLOG"/>
    <property type="match status" value="1"/>
</dbReference>
<evidence type="ECO:0000313" key="2">
    <source>
        <dbReference type="EMBL" id="CAH1001844.1"/>
    </source>
</evidence>
<feature type="domain" description="HTH LytTR-type" evidence="1">
    <location>
        <begin position="28"/>
        <end position="98"/>
    </location>
</feature>
<dbReference type="EMBL" id="CAKLPZ010000003">
    <property type="protein sequence ID" value="CAH1001844.1"/>
    <property type="molecule type" value="Genomic_DNA"/>
</dbReference>
<dbReference type="Gene3D" id="2.40.50.1020">
    <property type="entry name" value="LytTr DNA-binding domain"/>
    <property type="match status" value="1"/>
</dbReference>
<dbReference type="Proteomes" id="UP000837803">
    <property type="component" value="Unassembled WGS sequence"/>
</dbReference>
<dbReference type="PROSITE" id="PS50930">
    <property type="entry name" value="HTH_LYTTR"/>
    <property type="match status" value="1"/>
</dbReference>
<evidence type="ECO:0000259" key="1">
    <source>
        <dbReference type="PROSITE" id="PS50930"/>
    </source>
</evidence>
<protein>
    <recommendedName>
        <fullName evidence="1">HTH LytTR-type domain-containing protein</fullName>
    </recommendedName>
</protein>
<dbReference type="SMART" id="SM00850">
    <property type="entry name" value="LytTR"/>
    <property type="match status" value="1"/>
</dbReference>